<evidence type="ECO:0000256" key="1">
    <source>
        <dbReference type="SAM" id="MobiDB-lite"/>
    </source>
</evidence>
<dbReference type="EMBL" id="MAAO01000006">
    <property type="protein sequence ID" value="OUR97018.1"/>
    <property type="molecule type" value="Genomic_DNA"/>
</dbReference>
<feature type="compositionally biased region" description="Gly residues" evidence="1">
    <location>
        <begin position="48"/>
        <end position="59"/>
    </location>
</feature>
<evidence type="ECO:0000313" key="2">
    <source>
        <dbReference type="EMBL" id="OUR97018.1"/>
    </source>
</evidence>
<accession>A0A1Y5F7Y7</accession>
<sequence>MDCFMGEAKKFTALLVTSVLLLTSCVGEGGAGKKSRFSENSSSTAQGGSTGGSAGGNGSGATPSTGGTIGGSGGSSIGSQVELMHFVDPFDGTYKKKLTIPKNFTGLLYLSGLNISSLSDKIVYARFVFGKEYEPVTIQGTIARAPGITPQTDVEVLILDMASHPFENLKLSYNLFDYNDYVDEGRVGGLSDIVSNPRDPGLYCRGLHSKDDKTFVSGVGNPLCDDAGEVCKYTYARIEDVGLSFLSGVSLLPFFPSEPHVALASNSYTGDPIATAVKRCLPDSLNKALAQTVLNLDTTAFNTSGTSLVAGTQVDSVNGDSCLVGEDCYSYFGPYRDIDKGAWQITSAAVYSDVNVTTAPTGIFKKSFGTTGYESLMFPRFGKMDINSNIEYIGSSTPFTGTSFAKTFLASAGNTEYMNGCNIRATNYDSNTQEGISSCNVTARVELFYKDINGNETIITASNNIVLQLIRSSLTDYKGEEVLYTSMKTCSSSQTCGVSECCFNNRCWSKELVSQCLEDVPVVGNKGIGISCATDYECSSLCCNQTTGTCAVHINTATDQVFCSKSPGQACVAKEWCRQENIPNCFKVKTGSDNMGQPTCALRCYNVPTFGNCTSGTCTPPAIPAVPAFDPANPDCSDAIDPPTFN</sequence>
<evidence type="ECO:0000313" key="3">
    <source>
        <dbReference type="Proteomes" id="UP000196531"/>
    </source>
</evidence>
<dbReference type="Proteomes" id="UP000196531">
    <property type="component" value="Unassembled WGS sequence"/>
</dbReference>
<organism evidence="2 3">
    <name type="scientific">Halobacteriovorax marinus</name>
    <dbReference type="NCBI Taxonomy" id="97084"/>
    <lineage>
        <taxon>Bacteria</taxon>
        <taxon>Pseudomonadati</taxon>
        <taxon>Bdellovibrionota</taxon>
        <taxon>Bacteriovoracia</taxon>
        <taxon>Bacteriovoracales</taxon>
        <taxon>Halobacteriovoraceae</taxon>
        <taxon>Halobacteriovorax</taxon>
    </lineage>
</organism>
<proteinExistence type="predicted"/>
<gene>
    <name evidence="2" type="ORF">A9Q84_11845</name>
</gene>
<reference evidence="3" key="1">
    <citation type="journal article" date="2017" name="Proc. Natl. Acad. Sci. U.S.A.">
        <title>Simulation of Deepwater Horizon oil plume reveals substrate specialization within a complex community of hydrocarbon-degraders.</title>
        <authorList>
            <person name="Hu P."/>
            <person name="Dubinsky E.A."/>
            <person name="Probst A.J."/>
            <person name="Wang J."/>
            <person name="Sieber C.M.K."/>
            <person name="Tom L.M."/>
            <person name="Gardinali P."/>
            <person name="Banfield J.F."/>
            <person name="Atlas R.M."/>
            <person name="Andersen G.L."/>
        </authorList>
    </citation>
    <scope>NUCLEOTIDE SEQUENCE [LARGE SCALE GENOMIC DNA]</scope>
</reference>
<name>A0A1Y5F7Y7_9BACT</name>
<comment type="caution">
    <text evidence="2">The sequence shown here is derived from an EMBL/GenBank/DDBJ whole genome shotgun (WGS) entry which is preliminary data.</text>
</comment>
<dbReference type="AlphaFoldDB" id="A0A1Y5F7Y7"/>
<feature type="region of interest" description="Disordered" evidence="1">
    <location>
        <begin position="29"/>
        <end position="72"/>
    </location>
</feature>
<protein>
    <submittedName>
        <fullName evidence="2">Uncharacterized protein</fullName>
    </submittedName>
</protein>